<dbReference type="Gene3D" id="1.10.630.10">
    <property type="entry name" value="Cytochrome P450"/>
    <property type="match status" value="1"/>
</dbReference>
<keyword evidence="6" id="KW-0408">Iron</keyword>
<dbReference type="SUPFAM" id="SSF48264">
    <property type="entry name" value="Cytochrome P450"/>
    <property type="match status" value="1"/>
</dbReference>
<evidence type="ECO:0000313" key="9">
    <source>
        <dbReference type="EMBL" id="MBS0022597.1"/>
    </source>
</evidence>
<dbReference type="InterPro" id="IPR036396">
    <property type="entry name" value="Cyt_P450_sf"/>
</dbReference>
<comment type="similarity">
    <text evidence="2">Belongs to the cytochrome P450 family.</text>
</comment>
<keyword evidence="4" id="KW-0479">Metal-binding</keyword>
<comment type="cofactor">
    <cofactor evidence="1">
        <name>heme</name>
        <dbReference type="ChEBI" id="CHEBI:30413"/>
    </cofactor>
</comment>
<name>A0ABS5II01_9MICO</name>
<evidence type="ECO:0000256" key="7">
    <source>
        <dbReference type="ARBA" id="ARBA00023033"/>
    </source>
</evidence>
<dbReference type="Proteomes" id="UP000678243">
    <property type="component" value="Unassembled WGS sequence"/>
</dbReference>
<dbReference type="PANTHER" id="PTHR24286">
    <property type="entry name" value="CYTOCHROME P450 26"/>
    <property type="match status" value="1"/>
</dbReference>
<keyword evidence="10" id="KW-1185">Reference proteome</keyword>
<keyword evidence="3" id="KW-0349">Heme</keyword>
<feature type="region of interest" description="Disordered" evidence="8">
    <location>
        <begin position="419"/>
        <end position="443"/>
    </location>
</feature>
<evidence type="ECO:0000256" key="3">
    <source>
        <dbReference type="ARBA" id="ARBA00022617"/>
    </source>
</evidence>
<dbReference type="PANTHER" id="PTHR24286:SF24">
    <property type="entry name" value="LANOSTEROL 14-ALPHA DEMETHYLASE"/>
    <property type="match status" value="1"/>
</dbReference>
<gene>
    <name evidence="9" type="ORF">KE274_00600</name>
</gene>
<evidence type="ECO:0000256" key="8">
    <source>
        <dbReference type="SAM" id="MobiDB-lite"/>
    </source>
</evidence>
<evidence type="ECO:0000256" key="2">
    <source>
        <dbReference type="ARBA" id="ARBA00010617"/>
    </source>
</evidence>
<evidence type="ECO:0000256" key="4">
    <source>
        <dbReference type="ARBA" id="ARBA00022723"/>
    </source>
</evidence>
<organism evidence="9 10">
    <name type="scientific">Microbacterium paraoxydans</name>
    <dbReference type="NCBI Taxonomy" id="199592"/>
    <lineage>
        <taxon>Bacteria</taxon>
        <taxon>Bacillati</taxon>
        <taxon>Actinomycetota</taxon>
        <taxon>Actinomycetes</taxon>
        <taxon>Micrococcales</taxon>
        <taxon>Microbacteriaceae</taxon>
        <taxon>Microbacterium</taxon>
    </lineage>
</organism>
<dbReference type="Pfam" id="PF00067">
    <property type="entry name" value="p450"/>
    <property type="match status" value="1"/>
</dbReference>
<reference evidence="9 10" key="1">
    <citation type="submission" date="2021-04" db="EMBL/GenBank/DDBJ databases">
        <title>Whole genome analysis of root endophytic bacterium Microbacterium paraoxydans ku-mp colonizing RP-bio226 rice variety.</title>
        <authorList>
            <person name="Ulaganathan K."/>
            <person name="Latha B."/>
        </authorList>
    </citation>
    <scope>NUCLEOTIDE SEQUENCE [LARGE SCALE GENOMIC DNA]</scope>
    <source>
        <strain evidence="10">ku-mp</strain>
    </source>
</reference>
<proteinExistence type="inferred from homology"/>
<evidence type="ECO:0000313" key="10">
    <source>
        <dbReference type="Proteomes" id="UP000678243"/>
    </source>
</evidence>
<sequence>MLQRLTTRISHAAEAVTHEDSPFLLTRGYDFGARIWRRARPGARSAPMRLLGDEAALVRGAEGIDLFYDESRIARHGAMPAIVQETLFGHGSVHSLDGAAHRHRKATFVTAAYEDRQVARLTPWLEREWARERDAWLDGGTRSAYDAAVGAFGRAIMGWAGLPGTAAAKTRWAARLAQIVDGFGVPYSPEYLVATLNRVWSDRHAQRLIEAVRDGSLTAGEDTALSLWAGHRDADGALLPAKTAGIELQNSIRPMIAAARFVAFAAKELHDRPEWRARIAAETEERGALVGGPLATMFAQEVRRTGLFVPMLPGRALTDIEIDGVRVPKGGRVVLDILGTDTDEQSWAHPHRFAPERFTDVTDHEDVKTFIPQGGADVATGHRCPGEKLVVAGLTAAIAVLSDPRLRVLDEGLEVNRRRLPTKPASGGRVRAAGTGRGCPFPH</sequence>
<evidence type="ECO:0000256" key="1">
    <source>
        <dbReference type="ARBA" id="ARBA00001971"/>
    </source>
</evidence>
<accession>A0ABS5II01</accession>
<keyword evidence="5" id="KW-0560">Oxidoreductase</keyword>
<dbReference type="InterPro" id="IPR001128">
    <property type="entry name" value="Cyt_P450"/>
</dbReference>
<protein>
    <submittedName>
        <fullName evidence="9">Cytochrome P450</fullName>
    </submittedName>
</protein>
<evidence type="ECO:0000256" key="6">
    <source>
        <dbReference type="ARBA" id="ARBA00023004"/>
    </source>
</evidence>
<keyword evidence="7" id="KW-0503">Monooxygenase</keyword>
<feature type="compositionally biased region" description="Low complexity" evidence="8">
    <location>
        <begin position="425"/>
        <end position="434"/>
    </location>
</feature>
<dbReference type="RefSeq" id="WP_211539838.1">
    <property type="nucleotide sequence ID" value="NZ_JAGTUK010000001.1"/>
</dbReference>
<evidence type="ECO:0000256" key="5">
    <source>
        <dbReference type="ARBA" id="ARBA00023002"/>
    </source>
</evidence>
<comment type="caution">
    <text evidence="9">The sequence shown here is derived from an EMBL/GenBank/DDBJ whole genome shotgun (WGS) entry which is preliminary data.</text>
</comment>
<dbReference type="EMBL" id="JAGTUK010000001">
    <property type="protein sequence ID" value="MBS0022597.1"/>
    <property type="molecule type" value="Genomic_DNA"/>
</dbReference>